<evidence type="ECO:0008006" key="4">
    <source>
        <dbReference type="Google" id="ProtNLM"/>
    </source>
</evidence>
<dbReference type="STRING" id="1146883.BLASA_1776"/>
<evidence type="ECO:0000313" key="3">
    <source>
        <dbReference type="Proteomes" id="UP000007517"/>
    </source>
</evidence>
<dbReference type="KEGG" id="bsd:BLASA_1776"/>
<accession>H6RP34</accession>
<feature type="chain" id="PRO_5003606341" description="DUF732 domain-containing protein" evidence="1">
    <location>
        <begin position="19"/>
        <end position="112"/>
    </location>
</feature>
<dbReference type="Proteomes" id="UP000007517">
    <property type="component" value="Chromosome"/>
</dbReference>
<evidence type="ECO:0000313" key="2">
    <source>
        <dbReference type="EMBL" id="CCG02695.1"/>
    </source>
</evidence>
<feature type="signal peptide" evidence="1">
    <location>
        <begin position="1"/>
        <end position="18"/>
    </location>
</feature>
<reference evidence="3" key="2">
    <citation type="submission" date="2012-02" db="EMBL/GenBank/DDBJ databases">
        <title>Complete genome sequence of Blastococcus saxobsidens strain DD2.</title>
        <authorList>
            <person name="Genoscope."/>
        </authorList>
    </citation>
    <scope>NUCLEOTIDE SEQUENCE [LARGE SCALE GENOMIC DNA]</scope>
    <source>
        <strain evidence="3">DD2</strain>
    </source>
</reference>
<name>H6RP34_BLASD</name>
<reference evidence="2 3" key="1">
    <citation type="journal article" date="2012" name="J. Bacteriol.">
        <title>Genome Sequence of Blastococcus saxobsidens DD2, a Stone-Inhabiting Bacterium.</title>
        <authorList>
            <person name="Chouaia B."/>
            <person name="Crotti E."/>
            <person name="Brusetti L."/>
            <person name="Daffonchio D."/>
            <person name="Essoussi I."/>
            <person name="Nouioui I."/>
            <person name="Sbissi I."/>
            <person name="Ghodhbane-Gtari F."/>
            <person name="Gtari M."/>
            <person name="Vacherie B."/>
            <person name="Barbe V."/>
            <person name="Medigue C."/>
            <person name="Gury J."/>
            <person name="Pujic P."/>
            <person name="Normand P."/>
        </authorList>
    </citation>
    <scope>NUCLEOTIDE SEQUENCE [LARGE SCALE GENOMIC DNA]</scope>
    <source>
        <strain evidence="2 3">DD2</strain>
    </source>
</reference>
<evidence type="ECO:0000256" key="1">
    <source>
        <dbReference type="SAM" id="SignalP"/>
    </source>
</evidence>
<dbReference type="AlphaFoldDB" id="H6RP34"/>
<dbReference type="EMBL" id="FO117623">
    <property type="protein sequence ID" value="CCG02695.1"/>
    <property type="molecule type" value="Genomic_DNA"/>
</dbReference>
<keyword evidence="1" id="KW-0732">Signal</keyword>
<organism evidence="2 3">
    <name type="scientific">Blastococcus saxobsidens (strain DD2)</name>
    <dbReference type="NCBI Taxonomy" id="1146883"/>
    <lineage>
        <taxon>Bacteria</taxon>
        <taxon>Bacillati</taxon>
        <taxon>Actinomycetota</taxon>
        <taxon>Actinomycetes</taxon>
        <taxon>Geodermatophilales</taxon>
        <taxon>Geodermatophilaceae</taxon>
        <taxon>Blastococcus</taxon>
    </lineage>
</organism>
<sequence length="112" mass="11527">MLGVLAAVVLAVSGCASGAEQSMDGTIADSSPGAVPADEFTQRIAAVEFERQCTVTSQTFPDEAGITRDLDVRLAAAGLTYAQWKDWHDALADSPALVNQLAELSASGCPSA</sequence>
<proteinExistence type="predicted"/>
<protein>
    <recommendedName>
        <fullName evidence="4">DUF732 domain-containing protein</fullName>
    </recommendedName>
</protein>
<gene>
    <name evidence="2" type="ordered locus">BLASA_1776</name>
</gene>
<dbReference type="HOGENOM" id="CLU_2141026_0_0_11"/>
<keyword evidence="3" id="KW-1185">Reference proteome</keyword>